<dbReference type="GO" id="GO:0046872">
    <property type="term" value="F:metal ion binding"/>
    <property type="evidence" value="ECO:0007669"/>
    <property type="project" value="UniProtKB-KW"/>
</dbReference>
<dbReference type="InterPro" id="IPR036909">
    <property type="entry name" value="Cyt_c-like_dom_sf"/>
</dbReference>
<keyword evidence="11" id="KW-1185">Reference proteome</keyword>
<reference evidence="10 11" key="1">
    <citation type="submission" date="2019-03" db="EMBL/GenBank/DDBJ databases">
        <title>Seongchinamella monodicae gen. nov., sp. nov., a novel member of the Gammaproteobacteria isolated from a tidal mudflat of beach.</title>
        <authorList>
            <person name="Yang H.G."/>
            <person name="Kang J.W."/>
            <person name="Lee S.D."/>
        </authorList>
    </citation>
    <scope>NUCLEOTIDE SEQUENCE [LARGE SCALE GENOMIC DNA]</scope>
    <source>
        <strain evidence="10 11">GH4-78</strain>
    </source>
</reference>
<dbReference type="Pfam" id="PF13360">
    <property type="entry name" value="PQQ_2"/>
    <property type="match status" value="1"/>
</dbReference>
<keyword evidence="5" id="KW-0732">Signal</keyword>
<comment type="similarity">
    <text evidence="2">Belongs to the bacterial PQQ dehydrogenase family.</text>
</comment>
<keyword evidence="7 8" id="KW-0408">Iron</keyword>
<dbReference type="SUPFAM" id="SSF46626">
    <property type="entry name" value="Cytochrome c"/>
    <property type="match status" value="1"/>
</dbReference>
<evidence type="ECO:0000256" key="6">
    <source>
        <dbReference type="ARBA" id="ARBA00023002"/>
    </source>
</evidence>
<dbReference type="GO" id="GO:0009055">
    <property type="term" value="F:electron transfer activity"/>
    <property type="evidence" value="ECO:0007669"/>
    <property type="project" value="InterPro"/>
</dbReference>
<dbReference type="Proteomes" id="UP000295554">
    <property type="component" value="Unassembled WGS sequence"/>
</dbReference>
<dbReference type="PANTHER" id="PTHR32303:SF10">
    <property type="entry name" value="OUTER MEMBRANE PROTEIN ASSEMBLY FACTOR BAMB"/>
    <property type="match status" value="1"/>
</dbReference>
<name>A0A4R5LVI1_9GAMM</name>
<accession>A0A4R5LVI1</accession>
<dbReference type="PANTHER" id="PTHR32303">
    <property type="entry name" value="QUINOPROTEIN ALCOHOL DEHYDROGENASE (CYTOCHROME C)"/>
    <property type="match status" value="1"/>
</dbReference>
<keyword evidence="4 8" id="KW-0479">Metal-binding</keyword>
<evidence type="ECO:0000256" key="5">
    <source>
        <dbReference type="ARBA" id="ARBA00022729"/>
    </source>
</evidence>
<gene>
    <name evidence="10" type="ORF">E2F43_03060</name>
</gene>
<dbReference type="GO" id="GO:0020037">
    <property type="term" value="F:heme binding"/>
    <property type="evidence" value="ECO:0007669"/>
    <property type="project" value="InterPro"/>
</dbReference>
<comment type="caution">
    <text evidence="10">The sequence shown here is derived from an EMBL/GenBank/DDBJ whole genome shotgun (WGS) entry which is preliminary data.</text>
</comment>
<dbReference type="Pfam" id="PF01011">
    <property type="entry name" value="PQQ"/>
    <property type="match status" value="1"/>
</dbReference>
<dbReference type="InterPro" id="IPR018391">
    <property type="entry name" value="PQQ_b-propeller_rpt"/>
</dbReference>
<protein>
    <submittedName>
        <fullName evidence="10">Dehydrogenase</fullName>
    </submittedName>
</protein>
<dbReference type="InterPro" id="IPR011047">
    <property type="entry name" value="Quinoprotein_ADH-like_sf"/>
</dbReference>
<evidence type="ECO:0000256" key="3">
    <source>
        <dbReference type="ARBA" id="ARBA00022617"/>
    </source>
</evidence>
<evidence type="ECO:0000313" key="10">
    <source>
        <dbReference type="EMBL" id="TDG15228.1"/>
    </source>
</evidence>
<dbReference type="SUPFAM" id="SSF50998">
    <property type="entry name" value="Quinoprotein alcohol dehydrogenase-like"/>
    <property type="match status" value="1"/>
</dbReference>
<dbReference type="InterPro" id="IPR002372">
    <property type="entry name" value="PQQ_rpt_dom"/>
</dbReference>
<organism evidence="10 11">
    <name type="scientific">Seongchinamella unica</name>
    <dbReference type="NCBI Taxonomy" id="2547392"/>
    <lineage>
        <taxon>Bacteria</taxon>
        <taxon>Pseudomonadati</taxon>
        <taxon>Pseudomonadota</taxon>
        <taxon>Gammaproteobacteria</taxon>
        <taxon>Cellvibrionales</taxon>
        <taxon>Halieaceae</taxon>
        <taxon>Seongchinamella</taxon>
    </lineage>
</organism>
<evidence type="ECO:0000256" key="7">
    <source>
        <dbReference type="ARBA" id="ARBA00023004"/>
    </source>
</evidence>
<evidence type="ECO:0000259" key="9">
    <source>
        <dbReference type="PROSITE" id="PS51007"/>
    </source>
</evidence>
<sequence length="648" mass="69891">MKKFLLILAALVAGLALYTASLDSPLKTLESLAIRHADRLPLAYFGEKIFDQHCASCHDNPQMHAPGREALAGYSLDTVMVAMKFGKMQPMAAHLNDIQRGLVAIYLSGSDSDAFDWIAANRCELLPERDQTPYVSNWGQAPGNRRYVDAGRSNITRDNVDTLELAWALAFPKVTDMRSQPAIIGNSLYFGDKTGRLYALDRTRGCLLAHTKVASGIRSAITAIDDDTLVFADSMAVVYAVDRHSLDIKWRADMRLFSTSTITGSVSHHDGRLFVPISSYEVAAAGNPQHICCESHGGVIALDATNGERLWTWHATEDAVPQGVTSDNRPLLGPSGVSVWSTPTIDAARNRLYVGTGENLSHPATGTSDAVVALDLDSGEPLWVFQATAGDIWNAACLNGGSNCPENAGGDFDIGASVIHAQLEDGTELLLVGQKSGDAMALDMDGELLWKTRVSNAAIGPDLHQTTTNGGIHWGMALSGERLLVPAADPERPRPEYIPRPGIHALNVRDGEPLWFQPVERGCHLEEEDKPLVGLQNMRVGKNRPLQEQYACSFYFGLSAAVTATEQLVFSGGLDGVLRAYDIASGEVLWQTRTAVPVETVNGVSGHGGAIDVDGQVLAGDWLYVQSGYAMFGQLPGNVLLAYRLAEN</sequence>
<keyword evidence="6" id="KW-0560">Oxidoreductase</keyword>
<feature type="domain" description="Cytochrome c" evidence="9">
    <location>
        <begin position="41"/>
        <end position="111"/>
    </location>
</feature>
<dbReference type="RefSeq" id="WP_133209420.1">
    <property type="nucleotide sequence ID" value="NZ_SMSE01000001.1"/>
</dbReference>
<proteinExistence type="inferred from homology"/>
<dbReference type="InterPro" id="IPR015943">
    <property type="entry name" value="WD40/YVTN_repeat-like_dom_sf"/>
</dbReference>
<dbReference type="Gene3D" id="2.140.10.10">
    <property type="entry name" value="Quinoprotein alcohol dehydrogenase-like superfamily"/>
    <property type="match status" value="1"/>
</dbReference>
<dbReference type="EMBL" id="SMSE01000001">
    <property type="protein sequence ID" value="TDG15228.1"/>
    <property type="molecule type" value="Genomic_DNA"/>
</dbReference>
<dbReference type="Gene3D" id="2.130.10.10">
    <property type="entry name" value="YVTN repeat-like/Quinoprotein amine dehydrogenase"/>
    <property type="match status" value="1"/>
</dbReference>
<dbReference type="OrthoDB" id="9794322at2"/>
<dbReference type="InterPro" id="IPR009056">
    <property type="entry name" value="Cyt_c-like_dom"/>
</dbReference>
<comment type="cofactor">
    <cofactor evidence="1">
        <name>pyrroloquinoline quinone</name>
        <dbReference type="ChEBI" id="CHEBI:58442"/>
    </cofactor>
</comment>
<evidence type="ECO:0000313" key="11">
    <source>
        <dbReference type="Proteomes" id="UP000295554"/>
    </source>
</evidence>
<dbReference type="AlphaFoldDB" id="A0A4R5LVI1"/>
<keyword evidence="3 8" id="KW-0349">Heme</keyword>
<evidence type="ECO:0000256" key="1">
    <source>
        <dbReference type="ARBA" id="ARBA00001931"/>
    </source>
</evidence>
<dbReference type="SMART" id="SM00564">
    <property type="entry name" value="PQQ"/>
    <property type="match status" value="7"/>
</dbReference>
<evidence type="ECO:0000256" key="2">
    <source>
        <dbReference type="ARBA" id="ARBA00008156"/>
    </source>
</evidence>
<dbReference type="GO" id="GO:0016491">
    <property type="term" value="F:oxidoreductase activity"/>
    <property type="evidence" value="ECO:0007669"/>
    <property type="project" value="UniProtKB-KW"/>
</dbReference>
<evidence type="ECO:0000256" key="8">
    <source>
        <dbReference type="PROSITE-ProRule" id="PRU00433"/>
    </source>
</evidence>
<dbReference type="PROSITE" id="PS51007">
    <property type="entry name" value="CYTC"/>
    <property type="match status" value="1"/>
</dbReference>
<evidence type="ECO:0000256" key="4">
    <source>
        <dbReference type="ARBA" id="ARBA00022723"/>
    </source>
</evidence>